<protein>
    <recommendedName>
        <fullName evidence="2">Antitoxin</fullName>
    </recommendedName>
</protein>
<dbReference type="SUPFAM" id="SSF143120">
    <property type="entry name" value="YefM-like"/>
    <property type="match status" value="1"/>
</dbReference>
<dbReference type="Proteomes" id="UP001432017">
    <property type="component" value="Unassembled WGS sequence"/>
</dbReference>
<dbReference type="Gene3D" id="3.40.1620.10">
    <property type="entry name" value="YefM-like domain"/>
    <property type="match status" value="1"/>
</dbReference>
<evidence type="ECO:0000313" key="4">
    <source>
        <dbReference type="Proteomes" id="UP001432017"/>
    </source>
</evidence>
<gene>
    <name evidence="3" type="ORF">V6W77_10655</name>
</gene>
<dbReference type="InterPro" id="IPR006442">
    <property type="entry name" value="Antitoxin_Phd/YefM"/>
</dbReference>
<evidence type="ECO:0000256" key="1">
    <source>
        <dbReference type="ARBA" id="ARBA00009981"/>
    </source>
</evidence>
<reference evidence="3" key="1">
    <citation type="submission" date="2023-12" db="EMBL/GenBank/DDBJ databases">
        <title>Mannheima indologenes sp. nov. proposed for Clade V organisms of Mannheimia.</title>
        <authorList>
            <person name="Christensen H."/>
        </authorList>
    </citation>
    <scope>NUCLEOTIDE SEQUENCE</scope>
    <source>
        <strain evidence="3">M14.4</strain>
    </source>
</reference>
<evidence type="ECO:0000256" key="2">
    <source>
        <dbReference type="RuleBase" id="RU362080"/>
    </source>
</evidence>
<comment type="function">
    <text evidence="2">Antitoxin component of a type II toxin-antitoxin (TA) system.</text>
</comment>
<dbReference type="EMBL" id="JBAJJM010000023">
    <property type="protein sequence ID" value="MEG9476723.1"/>
    <property type="molecule type" value="Genomic_DNA"/>
</dbReference>
<sequence length="88" mass="10003">MSVMTCREFNQKTSLAQKYAETAPVIITHRGKPTFVLLKYEDYQPQKTARSALDALLDLDHSPDVADIELELKPRSRAQRPPVDFGDE</sequence>
<accession>A0ABU7ZHL1</accession>
<dbReference type="NCBIfam" id="TIGR01552">
    <property type="entry name" value="phd_fam"/>
    <property type="match status" value="1"/>
</dbReference>
<keyword evidence="4" id="KW-1185">Reference proteome</keyword>
<name>A0ABU7ZHL1_9PAST</name>
<dbReference type="Pfam" id="PF02604">
    <property type="entry name" value="PhdYeFM_antitox"/>
    <property type="match status" value="1"/>
</dbReference>
<proteinExistence type="inferred from homology"/>
<comment type="similarity">
    <text evidence="1 2">Belongs to the phD/YefM antitoxin family.</text>
</comment>
<dbReference type="InterPro" id="IPR036165">
    <property type="entry name" value="YefM-like_sf"/>
</dbReference>
<evidence type="ECO:0000313" key="3">
    <source>
        <dbReference type="EMBL" id="MEG9476723.1"/>
    </source>
</evidence>
<dbReference type="RefSeq" id="WP_334233625.1">
    <property type="nucleotide sequence ID" value="NZ_JBAJJF010000006.1"/>
</dbReference>
<comment type="caution">
    <text evidence="3">The sequence shown here is derived from an EMBL/GenBank/DDBJ whole genome shotgun (WGS) entry which is preliminary data.</text>
</comment>
<organism evidence="3 4">
    <name type="scientific">Mannheimia indoligenes</name>
    <dbReference type="NCBI Taxonomy" id="3103145"/>
    <lineage>
        <taxon>Bacteria</taxon>
        <taxon>Pseudomonadati</taxon>
        <taxon>Pseudomonadota</taxon>
        <taxon>Gammaproteobacteria</taxon>
        <taxon>Pasteurellales</taxon>
        <taxon>Pasteurellaceae</taxon>
        <taxon>Mannheimia</taxon>
    </lineage>
</organism>